<evidence type="ECO:0008006" key="5">
    <source>
        <dbReference type="Google" id="ProtNLM"/>
    </source>
</evidence>
<comment type="caution">
    <text evidence="3">The sequence shown here is derived from an EMBL/GenBank/DDBJ whole genome shotgun (WGS) entry which is preliminary data.</text>
</comment>
<protein>
    <recommendedName>
        <fullName evidence="5">Chromosome partition protein Smc</fullName>
    </recommendedName>
</protein>
<evidence type="ECO:0000313" key="3">
    <source>
        <dbReference type="EMBL" id="MEQ3539446.1"/>
    </source>
</evidence>
<feature type="transmembrane region" description="Helical" evidence="2">
    <location>
        <begin position="99"/>
        <end position="120"/>
    </location>
</feature>
<keyword evidence="2" id="KW-0472">Membrane</keyword>
<proteinExistence type="predicted"/>
<evidence type="ECO:0000256" key="2">
    <source>
        <dbReference type="SAM" id="Phobius"/>
    </source>
</evidence>
<feature type="compositionally biased region" description="Basic and acidic residues" evidence="1">
    <location>
        <begin position="10"/>
        <end position="20"/>
    </location>
</feature>
<feature type="region of interest" description="Disordered" evidence="1">
    <location>
        <begin position="1"/>
        <end position="21"/>
    </location>
</feature>
<keyword evidence="2" id="KW-1133">Transmembrane helix</keyword>
<name>A0ABV1JUS3_9PSEU</name>
<keyword evidence="4" id="KW-1185">Reference proteome</keyword>
<dbReference type="Gene3D" id="1.10.287.1490">
    <property type="match status" value="1"/>
</dbReference>
<accession>A0ABV1JUS3</accession>
<sequence length="437" mass="45844">MTGPQAAPPSHDDERPDRPTAARAVSALLSSMLGELSRRPDAARPNGRQLGALLRAGRAEADRIALGDPSTPGATLWRLDGPGSLRDAADRVVRRASTVAVLVPVLLTWLLLGAAEAYYARQHAATAPGLRPSFFADWMSAPAWRGPAALSALIVLSLGLIMLSYARAARDQRAADDLDRWAQEQETTLVVPLERLRSAVAAADSTDRSGRALTQAAHRMEAAATSLAGSRGVVDQLGRTLAGLASSVGELSRAVPELGRQSAALGETDMRLRAAAADLDRRAAPLVEAVHTVESAAEAARAAGHDAGRARDEAADLADRTAELAERAEHFRSALAEARAPVTAAGETMTSTSDRLAETATTLATTAADLRAVVRRVNWLGLVADGLRHPDDAPGHDDPDHDAPERDAPHHDTPGPDGNGSRPAPAARPGRPAEEPR</sequence>
<gene>
    <name evidence="3" type="ORF">WHI96_11480</name>
</gene>
<dbReference type="EMBL" id="JBEDNP010000005">
    <property type="protein sequence ID" value="MEQ3539446.1"/>
    <property type="molecule type" value="Genomic_DNA"/>
</dbReference>
<evidence type="ECO:0000256" key="1">
    <source>
        <dbReference type="SAM" id="MobiDB-lite"/>
    </source>
</evidence>
<feature type="compositionally biased region" description="Basic and acidic residues" evidence="1">
    <location>
        <begin position="389"/>
        <end position="414"/>
    </location>
</feature>
<reference evidence="3 4" key="1">
    <citation type="submission" date="2024-03" db="EMBL/GenBank/DDBJ databases">
        <title>Draft genome sequence of Pseudonocardia tropica JCM 19149.</title>
        <authorList>
            <person name="Butdee W."/>
            <person name="Duangmal K."/>
        </authorList>
    </citation>
    <scope>NUCLEOTIDE SEQUENCE [LARGE SCALE GENOMIC DNA]</scope>
    <source>
        <strain evidence="3 4">JCM 19149</strain>
    </source>
</reference>
<organism evidence="3 4">
    <name type="scientific">Pseudonocardia tropica</name>
    <dbReference type="NCBI Taxonomy" id="681289"/>
    <lineage>
        <taxon>Bacteria</taxon>
        <taxon>Bacillati</taxon>
        <taxon>Actinomycetota</taxon>
        <taxon>Actinomycetes</taxon>
        <taxon>Pseudonocardiales</taxon>
        <taxon>Pseudonocardiaceae</taxon>
        <taxon>Pseudonocardia</taxon>
    </lineage>
</organism>
<evidence type="ECO:0000313" key="4">
    <source>
        <dbReference type="Proteomes" id="UP001464923"/>
    </source>
</evidence>
<feature type="region of interest" description="Disordered" evidence="1">
    <location>
        <begin position="389"/>
        <end position="437"/>
    </location>
</feature>
<feature type="transmembrane region" description="Helical" evidence="2">
    <location>
        <begin position="148"/>
        <end position="166"/>
    </location>
</feature>
<dbReference type="RefSeq" id="WP_345647554.1">
    <property type="nucleotide sequence ID" value="NZ_BAABLY010000052.1"/>
</dbReference>
<dbReference type="Proteomes" id="UP001464923">
    <property type="component" value="Unassembled WGS sequence"/>
</dbReference>
<keyword evidence="2" id="KW-0812">Transmembrane</keyword>